<dbReference type="HOGENOM" id="CLU_3341712_0_0_5"/>
<protein>
    <submittedName>
        <fullName evidence="2">Uncharacterized protein</fullName>
    </submittedName>
</protein>
<evidence type="ECO:0000313" key="2">
    <source>
        <dbReference type="EMBL" id="AFX99470.1"/>
    </source>
</evidence>
<reference evidence="2 3" key="1">
    <citation type="journal article" date="2012" name="Proc. Natl. Acad. Sci. U.S.A.">
        <title>Genome streamlining and chemical defense in a coral reef symbiosis.</title>
        <authorList>
            <person name="Kwan J.C."/>
            <person name="Donia M.S."/>
            <person name="Han A.W."/>
            <person name="Hirose E."/>
            <person name="Haygood M.G."/>
            <person name="Schmidt E.W."/>
        </authorList>
    </citation>
    <scope>NUCLEOTIDE SEQUENCE [LARGE SCALE GENOMIC DNA]</scope>
    <source>
        <strain evidence="2 3">L2</strain>
    </source>
</reference>
<accession>K7YIP7</accession>
<proteinExistence type="predicted"/>
<keyword evidence="1" id="KW-1133">Transmembrane helix</keyword>
<organism evidence="2 3">
    <name type="scientific">Candidatus Endolissoclinum faulkneri L2</name>
    <dbReference type="NCBI Taxonomy" id="1193729"/>
    <lineage>
        <taxon>Bacteria</taxon>
        <taxon>Pseudomonadati</taxon>
        <taxon>Pseudomonadota</taxon>
        <taxon>Alphaproteobacteria</taxon>
        <taxon>Rhodospirillales</taxon>
        <taxon>Rhodospirillaceae</taxon>
        <taxon>Candidatus Endolissoclinum</taxon>
    </lineage>
</organism>
<dbReference type="EMBL" id="CP003539">
    <property type="protein sequence ID" value="AFX99470.1"/>
    <property type="molecule type" value="Genomic_DNA"/>
</dbReference>
<evidence type="ECO:0000313" key="3">
    <source>
        <dbReference type="Proteomes" id="UP000010077"/>
    </source>
</evidence>
<evidence type="ECO:0000256" key="1">
    <source>
        <dbReference type="SAM" id="Phobius"/>
    </source>
</evidence>
<keyword evidence="3" id="KW-1185">Reference proteome</keyword>
<keyword evidence="1" id="KW-0812">Transmembrane</keyword>
<dbReference type="AlphaFoldDB" id="K7YIP7"/>
<dbReference type="Proteomes" id="UP000010077">
    <property type="component" value="Chromosome"/>
</dbReference>
<dbReference type="KEGG" id="thal:A1OE_1297"/>
<keyword evidence="1" id="KW-0472">Membrane</keyword>
<feature type="transmembrane region" description="Helical" evidence="1">
    <location>
        <begin position="6"/>
        <end position="24"/>
    </location>
</feature>
<sequence length="37" mass="4383">MLSNALLITLYLKYIHYLITNYLFKIKIKIIVLITIA</sequence>
<name>K7YIP7_9PROT</name>
<gene>
    <name evidence="2" type="ORF">A1OE_1297</name>
</gene>